<accession>A0A3G2R3G2</accession>
<organism evidence="1 2">
    <name type="scientific">Biomaibacter acetigenes</name>
    <dbReference type="NCBI Taxonomy" id="2316383"/>
    <lineage>
        <taxon>Bacteria</taxon>
        <taxon>Bacillati</taxon>
        <taxon>Bacillota</taxon>
        <taxon>Clostridia</taxon>
        <taxon>Thermosediminibacterales</taxon>
        <taxon>Tepidanaerobacteraceae</taxon>
        <taxon>Biomaibacter</taxon>
    </lineage>
</organism>
<sequence length="159" mass="18356">MTQKYNHVPEEPLLCSNDYLNFFKSASGGARQNSGQPPSLSMTEKYIQMTSFINSYRMKTSDRAVEGSSNHTMDLSVSDYKFRRLEDCDLILLKLYNAEHSLWNKYYITDGKTKIPAKTKVSHTAEYNDIVVFQIPKGAANTRLFFYFSEKGYTEVPRF</sequence>
<evidence type="ECO:0000313" key="1">
    <source>
        <dbReference type="EMBL" id="AYO29477.1"/>
    </source>
</evidence>
<name>A0A3G2R3G2_9FIRM</name>
<evidence type="ECO:0000313" key="2">
    <source>
        <dbReference type="Proteomes" id="UP000280960"/>
    </source>
</evidence>
<dbReference type="EMBL" id="CP033169">
    <property type="protein sequence ID" value="AYO29477.1"/>
    <property type="molecule type" value="Genomic_DNA"/>
</dbReference>
<gene>
    <name evidence="1" type="ORF">D2962_01595</name>
</gene>
<protein>
    <submittedName>
        <fullName evidence="1">Uncharacterized protein</fullName>
    </submittedName>
</protein>
<dbReference type="KEGG" id="bacg:D2962_01595"/>
<dbReference type="Proteomes" id="UP000280960">
    <property type="component" value="Chromosome"/>
</dbReference>
<reference evidence="1 2" key="1">
    <citation type="submission" date="2018-10" db="EMBL/GenBank/DDBJ databases">
        <authorList>
            <person name="Zhang X."/>
        </authorList>
    </citation>
    <scope>NUCLEOTIDE SEQUENCE [LARGE SCALE GENOMIC DNA]</scope>
    <source>
        <strain evidence="1 2">SK-G1</strain>
    </source>
</reference>
<proteinExistence type="predicted"/>
<keyword evidence="2" id="KW-1185">Reference proteome</keyword>
<dbReference type="AlphaFoldDB" id="A0A3G2R3G2"/>